<gene>
    <name evidence="1" type="ORF">XNOV1_A034950</name>
</gene>
<sequence>MSGRPVAEGVGDRICQQGELWGGPVSSGCTTEGEGGCGGEVNSQSHGKQCTVCCRLAASMRLPVVFGWIPSDLKRDERFQKRLKLSTKAKLWAWQADWSQVCKLSTLLKPTTRSGNGTADKNRQFTVLQKVKKLGKMVLRELGLVEGRVISTAMDYDSLDGSWERF</sequence>
<evidence type="ECO:0000313" key="2">
    <source>
        <dbReference type="Proteomes" id="UP001178508"/>
    </source>
</evidence>
<accession>A0AAV1F9Q3</accession>
<dbReference type="AlphaFoldDB" id="A0AAV1F9Q3"/>
<protein>
    <submittedName>
        <fullName evidence="1">Uncharacterized protein</fullName>
    </submittedName>
</protein>
<dbReference type="EMBL" id="OY660869">
    <property type="protein sequence ID" value="CAJ1057770.1"/>
    <property type="molecule type" value="Genomic_DNA"/>
</dbReference>
<reference evidence="1" key="1">
    <citation type="submission" date="2023-08" db="EMBL/GenBank/DDBJ databases">
        <authorList>
            <person name="Alioto T."/>
            <person name="Alioto T."/>
            <person name="Gomez Garrido J."/>
        </authorList>
    </citation>
    <scope>NUCLEOTIDE SEQUENCE</scope>
</reference>
<organism evidence="1 2">
    <name type="scientific">Xyrichtys novacula</name>
    <name type="common">Pearly razorfish</name>
    <name type="synonym">Hemipteronotus novacula</name>
    <dbReference type="NCBI Taxonomy" id="13765"/>
    <lineage>
        <taxon>Eukaryota</taxon>
        <taxon>Metazoa</taxon>
        <taxon>Chordata</taxon>
        <taxon>Craniata</taxon>
        <taxon>Vertebrata</taxon>
        <taxon>Euteleostomi</taxon>
        <taxon>Actinopterygii</taxon>
        <taxon>Neopterygii</taxon>
        <taxon>Teleostei</taxon>
        <taxon>Neoteleostei</taxon>
        <taxon>Acanthomorphata</taxon>
        <taxon>Eupercaria</taxon>
        <taxon>Labriformes</taxon>
        <taxon>Labridae</taxon>
        <taxon>Xyrichtys</taxon>
    </lineage>
</organism>
<keyword evidence="2" id="KW-1185">Reference proteome</keyword>
<name>A0AAV1F9Q3_XYRNO</name>
<proteinExistence type="predicted"/>
<dbReference type="Proteomes" id="UP001178508">
    <property type="component" value="Chromosome 6"/>
</dbReference>
<evidence type="ECO:0000313" key="1">
    <source>
        <dbReference type="EMBL" id="CAJ1057770.1"/>
    </source>
</evidence>